<evidence type="ECO:0000256" key="5">
    <source>
        <dbReference type="ARBA" id="ARBA00023163"/>
    </source>
</evidence>
<feature type="domain" description="HTH lacI-type" evidence="6">
    <location>
        <begin position="2"/>
        <end position="56"/>
    </location>
</feature>
<accession>A0A160F0X1</accession>
<dbReference type="PATRIC" id="fig|294699.3.peg.1692"/>
<sequence length="325" mass="37109">MPTIKDVARLAGVTVTTVSRVLNNRGYISDATRQKVYQAMEELNYQPNEIARSLHRRQSKLIGLIIPTVSHPFFGELAGFIEYYAHLIGYKVLICNSLLDRKKEKEYIEMLKSNRVDGIIMGSHTLEVEEYMNVNYPIVTFDRCISEKIPYISSDNYEGGKLATTLLIEKGCKKIAHISGNLQLQLLANKRSQAFIELSKEHGIESVIVETELNVFDITQYEAMIRHLLEKHPDIDGIFASSDVMAAYVIQICYFLNKRIPEHIKIVGYDDIKIASLFVPPLTTIRQPIEEMAKCAVELIVKQVNEEPFERENVFPVELVERLTT</sequence>
<dbReference type="PRINTS" id="PR00036">
    <property type="entry name" value="HTHLACI"/>
</dbReference>
<dbReference type="Gene3D" id="3.40.50.2300">
    <property type="match status" value="2"/>
</dbReference>
<dbReference type="Gene3D" id="1.10.260.40">
    <property type="entry name" value="lambda repressor-like DNA-binding domains"/>
    <property type="match status" value="1"/>
</dbReference>
<organism evidence="7 8">
    <name type="scientific">Anoxybacteroides amylolyticum</name>
    <dbReference type="NCBI Taxonomy" id="294699"/>
    <lineage>
        <taxon>Bacteria</taxon>
        <taxon>Bacillati</taxon>
        <taxon>Bacillota</taxon>
        <taxon>Bacilli</taxon>
        <taxon>Bacillales</taxon>
        <taxon>Anoxybacillaceae</taxon>
        <taxon>Anoxybacteroides</taxon>
    </lineage>
</organism>
<keyword evidence="8" id="KW-1185">Reference proteome</keyword>
<reference evidence="7 8" key="1">
    <citation type="journal article" date="2006" name="Syst. Appl. Microbiol.">
        <title>Anoxybacillus amylolyticus sp. nov., a thermophilic amylase producing bacterium isolated from Mount Rittmann (Antarctica).</title>
        <authorList>
            <person name="Poli A."/>
            <person name="Esposito E."/>
            <person name="Lama L."/>
            <person name="Orlando P."/>
            <person name="Nicolaus G."/>
            <person name="de Appolonia F."/>
            <person name="Gambacorta A."/>
            <person name="Nicolaus B."/>
        </authorList>
    </citation>
    <scope>NUCLEOTIDE SEQUENCE [LARGE SCALE GENOMIC DNA]</scope>
    <source>
        <strain evidence="7 8">DSM 15939</strain>
    </source>
</reference>
<dbReference type="PANTHER" id="PTHR30146:SF95">
    <property type="entry name" value="RIBOSE OPERON REPRESSOR"/>
    <property type="match status" value="1"/>
</dbReference>
<proteinExistence type="predicted"/>
<dbReference type="PROSITE" id="PS50932">
    <property type="entry name" value="HTH_LACI_2"/>
    <property type="match status" value="1"/>
</dbReference>
<dbReference type="InterPro" id="IPR000843">
    <property type="entry name" value="HTH_LacI"/>
</dbReference>
<dbReference type="SUPFAM" id="SSF53822">
    <property type="entry name" value="Periplasmic binding protein-like I"/>
    <property type="match status" value="1"/>
</dbReference>
<evidence type="ECO:0000256" key="2">
    <source>
        <dbReference type="ARBA" id="ARBA00022491"/>
    </source>
</evidence>
<dbReference type="GO" id="GO:0000976">
    <property type="term" value="F:transcription cis-regulatory region binding"/>
    <property type="evidence" value="ECO:0007669"/>
    <property type="project" value="TreeGrafter"/>
</dbReference>
<protein>
    <recommendedName>
        <fullName evidence="1">Catabolite control protein A</fullName>
    </recommendedName>
</protein>
<evidence type="ECO:0000256" key="1">
    <source>
        <dbReference type="ARBA" id="ARBA00019435"/>
    </source>
</evidence>
<dbReference type="CDD" id="cd06291">
    <property type="entry name" value="PBP1_Qymf-like"/>
    <property type="match status" value="1"/>
</dbReference>
<dbReference type="CDD" id="cd01392">
    <property type="entry name" value="HTH_LacI"/>
    <property type="match status" value="1"/>
</dbReference>
<dbReference type="Proteomes" id="UP000076865">
    <property type="component" value="Chromosome"/>
</dbReference>
<gene>
    <name evidence="7" type="ORF">GFC30_1660</name>
</gene>
<name>A0A160F0X1_9BACL</name>
<keyword evidence="4" id="KW-0238">DNA-binding</keyword>
<evidence type="ECO:0000256" key="3">
    <source>
        <dbReference type="ARBA" id="ARBA00023015"/>
    </source>
</evidence>
<dbReference type="KEGG" id="aamy:GFC30_1660"/>
<evidence type="ECO:0000313" key="7">
    <source>
        <dbReference type="EMBL" id="ANB59202.1"/>
    </source>
</evidence>
<evidence type="ECO:0000259" key="6">
    <source>
        <dbReference type="PROSITE" id="PS50932"/>
    </source>
</evidence>
<dbReference type="SMART" id="SM00354">
    <property type="entry name" value="HTH_LACI"/>
    <property type="match status" value="1"/>
</dbReference>
<keyword evidence="3" id="KW-0805">Transcription regulation</keyword>
<evidence type="ECO:0000256" key="4">
    <source>
        <dbReference type="ARBA" id="ARBA00023125"/>
    </source>
</evidence>
<dbReference type="EMBL" id="CP015438">
    <property type="protein sequence ID" value="ANB59202.1"/>
    <property type="molecule type" value="Genomic_DNA"/>
</dbReference>
<dbReference type="AlphaFoldDB" id="A0A160F0X1"/>
<keyword evidence="2" id="KW-0678">Repressor</keyword>
<keyword evidence="5" id="KW-0804">Transcription</keyword>
<dbReference type="SUPFAM" id="SSF47413">
    <property type="entry name" value="lambda repressor-like DNA-binding domains"/>
    <property type="match status" value="1"/>
</dbReference>
<dbReference type="PROSITE" id="PS00356">
    <property type="entry name" value="HTH_LACI_1"/>
    <property type="match status" value="1"/>
</dbReference>
<dbReference type="Pfam" id="PF00356">
    <property type="entry name" value="LacI"/>
    <property type="match status" value="1"/>
</dbReference>
<dbReference type="InterPro" id="IPR028082">
    <property type="entry name" value="Peripla_BP_I"/>
</dbReference>
<dbReference type="FunFam" id="1.10.260.40:FF:000002">
    <property type="entry name" value="HTH-type transcriptional repressor PurR"/>
    <property type="match status" value="1"/>
</dbReference>
<dbReference type="InterPro" id="IPR010982">
    <property type="entry name" value="Lambda_DNA-bd_dom_sf"/>
</dbReference>
<dbReference type="RefSeq" id="WP_066324177.1">
    <property type="nucleotide sequence ID" value="NZ_CP015438.1"/>
</dbReference>
<dbReference type="Pfam" id="PF13377">
    <property type="entry name" value="Peripla_BP_3"/>
    <property type="match status" value="1"/>
</dbReference>
<dbReference type="PANTHER" id="PTHR30146">
    <property type="entry name" value="LACI-RELATED TRANSCRIPTIONAL REPRESSOR"/>
    <property type="match status" value="1"/>
</dbReference>
<dbReference type="OrthoDB" id="9796186at2"/>
<dbReference type="GO" id="GO:0003700">
    <property type="term" value="F:DNA-binding transcription factor activity"/>
    <property type="evidence" value="ECO:0007669"/>
    <property type="project" value="TreeGrafter"/>
</dbReference>
<dbReference type="InterPro" id="IPR046335">
    <property type="entry name" value="LacI/GalR-like_sensor"/>
</dbReference>
<evidence type="ECO:0000313" key="8">
    <source>
        <dbReference type="Proteomes" id="UP000076865"/>
    </source>
</evidence>